<dbReference type="STRING" id="530564.Psta_3084"/>
<organism evidence="2 3">
    <name type="scientific">Pirellula staleyi (strain ATCC 27377 / DSM 6068 / ICPB 4128)</name>
    <name type="common">Pirella staleyi</name>
    <dbReference type="NCBI Taxonomy" id="530564"/>
    <lineage>
        <taxon>Bacteria</taxon>
        <taxon>Pseudomonadati</taxon>
        <taxon>Planctomycetota</taxon>
        <taxon>Planctomycetia</taxon>
        <taxon>Pirellulales</taxon>
        <taxon>Pirellulaceae</taxon>
        <taxon>Pirellula</taxon>
    </lineage>
</organism>
<dbReference type="PANTHER" id="PTHR30093:SF2">
    <property type="entry name" value="TYPE II SECRETION SYSTEM PROTEIN H"/>
    <property type="match status" value="1"/>
</dbReference>
<evidence type="ECO:0000259" key="1">
    <source>
        <dbReference type="Pfam" id="PF07596"/>
    </source>
</evidence>
<dbReference type="eggNOG" id="COG2165">
    <property type="taxonomic scope" value="Bacteria"/>
</dbReference>
<reference evidence="2 3" key="1">
    <citation type="journal article" date="2009" name="Stand. Genomic Sci.">
        <title>Complete genome sequence of Pirellula staleyi type strain (ATCC 27377).</title>
        <authorList>
            <person name="Clum A."/>
            <person name="Tindall B.J."/>
            <person name="Sikorski J."/>
            <person name="Ivanova N."/>
            <person name="Mavrommatis K."/>
            <person name="Lucas S."/>
            <person name="Glavina del Rio T."/>
            <person name="Nolan M."/>
            <person name="Chen F."/>
            <person name="Tice H."/>
            <person name="Pitluck S."/>
            <person name="Cheng J.F."/>
            <person name="Chertkov O."/>
            <person name="Brettin T."/>
            <person name="Han C."/>
            <person name="Detter J.C."/>
            <person name="Kuske C."/>
            <person name="Bruce D."/>
            <person name="Goodwin L."/>
            <person name="Ovchinikova G."/>
            <person name="Pati A."/>
            <person name="Mikhailova N."/>
            <person name="Chen A."/>
            <person name="Palaniappan K."/>
            <person name="Land M."/>
            <person name="Hauser L."/>
            <person name="Chang Y.J."/>
            <person name="Jeffries C.D."/>
            <person name="Chain P."/>
            <person name="Rohde M."/>
            <person name="Goker M."/>
            <person name="Bristow J."/>
            <person name="Eisen J.A."/>
            <person name="Markowitz V."/>
            <person name="Hugenholtz P."/>
            <person name="Kyrpides N.C."/>
            <person name="Klenk H.P."/>
            <person name="Lapidus A."/>
        </authorList>
    </citation>
    <scope>NUCLEOTIDE SEQUENCE [LARGE SCALE GENOMIC DNA]</scope>
    <source>
        <strain evidence="3">ATCC 27377 / DSM 6068 / ICPB 4128</strain>
    </source>
</reference>
<evidence type="ECO:0000313" key="2">
    <source>
        <dbReference type="EMBL" id="ADB17748.1"/>
    </source>
</evidence>
<dbReference type="PANTHER" id="PTHR30093">
    <property type="entry name" value="GENERAL SECRETION PATHWAY PROTEIN G"/>
    <property type="match status" value="1"/>
</dbReference>
<dbReference type="NCBIfam" id="TIGR04294">
    <property type="entry name" value="pre_pil_HX9DG"/>
    <property type="match status" value="1"/>
</dbReference>
<dbReference type="InterPro" id="IPR045584">
    <property type="entry name" value="Pilin-like"/>
</dbReference>
<dbReference type="InterPro" id="IPR027558">
    <property type="entry name" value="Pre_pil_HX9DG_C"/>
</dbReference>
<dbReference type="AlphaFoldDB" id="D2QWE5"/>
<name>D2QWE5_PIRSD</name>
<dbReference type="Gene3D" id="3.30.700.10">
    <property type="entry name" value="Glycoprotein, Type 4 Pilin"/>
    <property type="match status" value="1"/>
</dbReference>
<dbReference type="SUPFAM" id="SSF54523">
    <property type="entry name" value="Pili subunits"/>
    <property type="match status" value="1"/>
</dbReference>
<protein>
    <recommendedName>
        <fullName evidence="1">DUF1559 domain-containing protein</fullName>
    </recommendedName>
</protein>
<dbReference type="Proteomes" id="UP000001887">
    <property type="component" value="Chromosome"/>
</dbReference>
<dbReference type="OrthoDB" id="248923at2"/>
<dbReference type="KEGG" id="psl:Psta_3084"/>
<dbReference type="PROSITE" id="PS00409">
    <property type="entry name" value="PROKAR_NTER_METHYL"/>
    <property type="match status" value="1"/>
</dbReference>
<dbReference type="NCBIfam" id="TIGR02532">
    <property type="entry name" value="IV_pilin_GFxxxE"/>
    <property type="match status" value="1"/>
</dbReference>
<evidence type="ECO:0000313" key="3">
    <source>
        <dbReference type="Proteomes" id="UP000001887"/>
    </source>
</evidence>
<dbReference type="InterPro" id="IPR011453">
    <property type="entry name" value="DUF1559"/>
</dbReference>
<dbReference type="Pfam" id="PF07963">
    <property type="entry name" value="N_methyl"/>
    <property type="match status" value="1"/>
</dbReference>
<dbReference type="HOGENOM" id="CLU_041661_0_0_0"/>
<dbReference type="Pfam" id="PF07596">
    <property type="entry name" value="SBP_bac_10"/>
    <property type="match status" value="1"/>
</dbReference>
<sequence precursor="true">MSTKRSGFTLVELLVVIAIIGVLVALLLPAVQSAREAARRMQCQNQMKQMVLALHNYESSYGAFPMNTGSTGYSPHARLLPYIEQSNLFDLINFALPTYTGAGGSQVPNPAYISVFEKVVPTFLCPSDPAPRVYQITLSGTQYNFAGNNYMFSTGSGTGTNYDDRHPTDGMIYTNSNIRFANVTDGTSNSVFAAESIRGDGIDVVLSAGQTPTFPYRKTLGVSGTSPGIGPGYTSTGGAWPSGTIIDPDLAAVAASGTSWRGGQAGTGRGISWLRGLASNVLTNGYTTPNSRVPDITIHGTGLFGPRSFHPGGANVALGDGSVRFLSSTISADIQHSIFSINGGETAALP</sequence>
<dbReference type="EMBL" id="CP001848">
    <property type="protein sequence ID" value="ADB17748.1"/>
    <property type="molecule type" value="Genomic_DNA"/>
</dbReference>
<feature type="domain" description="DUF1559" evidence="1">
    <location>
        <begin position="32"/>
        <end position="331"/>
    </location>
</feature>
<proteinExistence type="predicted"/>
<accession>D2QWE5</accession>
<keyword evidence="3" id="KW-1185">Reference proteome</keyword>
<dbReference type="InterPro" id="IPR012902">
    <property type="entry name" value="N_methyl_site"/>
</dbReference>
<gene>
    <name evidence="2" type="ordered locus">Psta_3084</name>
</gene>